<name>A0A5N5T0T5_9CRUS</name>
<dbReference type="Pfam" id="PF21701">
    <property type="entry name" value="GLOD4_C"/>
    <property type="match status" value="1"/>
</dbReference>
<dbReference type="CDD" id="cd16357">
    <property type="entry name" value="GLOD4_C"/>
    <property type="match status" value="1"/>
</dbReference>
<dbReference type="InterPro" id="IPR043194">
    <property type="entry name" value="GLOD4_C"/>
</dbReference>
<dbReference type="AlphaFoldDB" id="A0A5N5T0T5"/>
<evidence type="ECO:0000256" key="2">
    <source>
        <dbReference type="ARBA" id="ARBA00022737"/>
    </source>
</evidence>
<dbReference type="InterPro" id="IPR029068">
    <property type="entry name" value="Glyas_Bleomycin-R_OHBP_Dase"/>
</dbReference>
<accession>A0A5N5T0T5</accession>
<sequence length="171" mass="19213">PVQKVALASSNLEKSIKYWRDLTGIKVFEKGDKFVSLAFAEDQARLVLKDIGGPVDHAKAYGRIAFSCPSEELKPTEALMKEKGQTILTPYTSLDTPGKKTVEVVILADPAPDLYSHISREFPACWDAFLREDARGAKLWEVKLFIHTLSFSCHLSRRRKCLLDAPPYPSY</sequence>
<dbReference type="EMBL" id="SEYY01015357">
    <property type="protein sequence ID" value="KAB7500064.1"/>
    <property type="molecule type" value="Genomic_DNA"/>
</dbReference>
<comment type="caution">
    <text evidence="4">The sequence shown here is derived from an EMBL/GenBank/DDBJ whole genome shotgun (WGS) entry which is preliminary data.</text>
</comment>
<keyword evidence="5" id="KW-1185">Reference proteome</keyword>
<feature type="non-terminal residue" evidence="4">
    <location>
        <position position="1"/>
    </location>
</feature>
<dbReference type="OrthoDB" id="1545884at2759"/>
<dbReference type="PANTHER" id="PTHR46466">
    <property type="entry name" value="GLYOXALASE DOMAIN-CONTAINING PROTEIN 4"/>
    <property type="match status" value="1"/>
</dbReference>
<feature type="domain" description="VOC" evidence="3">
    <location>
        <begin position="1"/>
        <end position="120"/>
    </location>
</feature>
<protein>
    <submittedName>
        <fullName evidence="4">Glyoxalase domain-containing protein 4</fullName>
    </submittedName>
</protein>
<dbReference type="SUPFAM" id="SSF54593">
    <property type="entry name" value="Glyoxalase/Bleomycin resistance protein/Dihydroxybiphenyl dioxygenase"/>
    <property type="match status" value="1"/>
</dbReference>
<dbReference type="Gene3D" id="3.10.180.10">
    <property type="entry name" value="2,3-Dihydroxybiphenyl 1,2-Dioxygenase, domain 1"/>
    <property type="match status" value="1"/>
</dbReference>
<keyword evidence="2" id="KW-0677">Repeat</keyword>
<proteinExistence type="inferred from homology"/>
<dbReference type="PANTHER" id="PTHR46466:SF1">
    <property type="entry name" value="GLYOXALASE DOMAIN-CONTAINING PROTEIN 4"/>
    <property type="match status" value="1"/>
</dbReference>
<evidence type="ECO:0000313" key="5">
    <source>
        <dbReference type="Proteomes" id="UP000326759"/>
    </source>
</evidence>
<dbReference type="InterPro" id="IPR043193">
    <property type="entry name" value="GLOD4"/>
</dbReference>
<dbReference type="PROSITE" id="PS51819">
    <property type="entry name" value="VOC"/>
    <property type="match status" value="1"/>
</dbReference>
<dbReference type="Proteomes" id="UP000326759">
    <property type="component" value="Unassembled WGS sequence"/>
</dbReference>
<organism evidence="4 5">
    <name type="scientific">Armadillidium nasatum</name>
    <dbReference type="NCBI Taxonomy" id="96803"/>
    <lineage>
        <taxon>Eukaryota</taxon>
        <taxon>Metazoa</taxon>
        <taxon>Ecdysozoa</taxon>
        <taxon>Arthropoda</taxon>
        <taxon>Crustacea</taxon>
        <taxon>Multicrustacea</taxon>
        <taxon>Malacostraca</taxon>
        <taxon>Eumalacostraca</taxon>
        <taxon>Peracarida</taxon>
        <taxon>Isopoda</taxon>
        <taxon>Oniscidea</taxon>
        <taxon>Crinocheta</taxon>
        <taxon>Armadillidiidae</taxon>
        <taxon>Armadillidium</taxon>
    </lineage>
</organism>
<dbReference type="InterPro" id="IPR037523">
    <property type="entry name" value="VOC_core"/>
</dbReference>
<evidence type="ECO:0000313" key="4">
    <source>
        <dbReference type="EMBL" id="KAB7500064.1"/>
    </source>
</evidence>
<reference evidence="4 5" key="1">
    <citation type="journal article" date="2019" name="PLoS Biol.">
        <title>Sex chromosomes control vertical transmission of feminizing Wolbachia symbionts in an isopod.</title>
        <authorList>
            <person name="Becking T."/>
            <person name="Chebbi M.A."/>
            <person name="Giraud I."/>
            <person name="Moumen B."/>
            <person name="Laverre T."/>
            <person name="Caubet Y."/>
            <person name="Peccoud J."/>
            <person name="Gilbert C."/>
            <person name="Cordaux R."/>
        </authorList>
    </citation>
    <scope>NUCLEOTIDE SEQUENCE [LARGE SCALE GENOMIC DNA]</scope>
    <source>
        <strain evidence="4">ANa2</strain>
        <tissue evidence="4">Whole body excluding digestive tract and cuticle</tissue>
    </source>
</reference>
<comment type="similarity">
    <text evidence="1">Belongs to the glyoxalase I family.</text>
</comment>
<gene>
    <name evidence="4" type="primary">Glod4_1</name>
    <name evidence="4" type="ORF">Anas_14272</name>
</gene>
<evidence type="ECO:0000259" key="3">
    <source>
        <dbReference type="PROSITE" id="PS51819"/>
    </source>
</evidence>
<evidence type="ECO:0000256" key="1">
    <source>
        <dbReference type="ARBA" id="ARBA00010363"/>
    </source>
</evidence>